<dbReference type="EMBL" id="SNRY01000460">
    <property type="protein sequence ID" value="KAA6340443.1"/>
    <property type="molecule type" value="Genomic_DNA"/>
</dbReference>
<evidence type="ECO:0000313" key="1">
    <source>
        <dbReference type="EMBL" id="KAA6340443.1"/>
    </source>
</evidence>
<evidence type="ECO:0008006" key="2">
    <source>
        <dbReference type="Google" id="ProtNLM"/>
    </source>
</evidence>
<dbReference type="AlphaFoldDB" id="A0A5J4S510"/>
<proteinExistence type="predicted"/>
<comment type="caution">
    <text evidence="1">The sequence shown here is derived from an EMBL/GenBank/DDBJ whole genome shotgun (WGS) entry which is preliminary data.</text>
</comment>
<gene>
    <name evidence="1" type="ORF">EZS27_011691</name>
</gene>
<accession>A0A5J4S510</accession>
<organism evidence="1">
    <name type="scientific">termite gut metagenome</name>
    <dbReference type="NCBI Taxonomy" id="433724"/>
    <lineage>
        <taxon>unclassified sequences</taxon>
        <taxon>metagenomes</taxon>
        <taxon>organismal metagenomes</taxon>
    </lineage>
</organism>
<name>A0A5J4S510_9ZZZZ</name>
<sequence length="278" mass="32203">MLMHIHRKIDVAVIESFIVKFANKYIEQRKETQFDYSTLDNDFLFEKTGFNTDKLQEIIKKNAVHIDLKREAGLTPAVLNDIYRSDLGELLMTYYFEEKLTDKERFVIPFKNITFRELREQPGRGLDAIGYRLDENKVEILLGEAKVSGENNSPPAVVDRTNDSIYKSHKKHHENNHEVIRKLSDYIRRLNAHDAMILGCAIISIENAATDQYSITYGCTLIRDHVCVNEESDYGKMKSNSTEFEPHKIHFSILSFTGKTISETVDLFYKKVQELIAD</sequence>
<protein>
    <recommendedName>
        <fullName evidence="2">Anti-bacteriophage protein A/HamA C-terminal domain-containing protein</fullName>
    </recommendedName>
</protein>
<reference evidence="1" key="1">
    <citation type="submission" date="2019-03" db="EMBL/GenBank/DDBJ databases">
        <title>Single cell metagenomics reveals metabolic interactions within the superorganism composed of flagellate Streblomastix strix and complex community of Bacteroidetes bacteria on its surface.</title>
        <authorList>
            <person name="Treitli S.C."/>
            <person name="Kolisko M."/>
            <person name="Husnik F."/>
            <person name="Keeling P."/>
            <person name="Hampl V."/>
        </authorList>
    </citation>
    <scope>NUCLEOTIDE SEQUENCE</scope>
    <source>
        <strain evidence="1">STM</strain>
    </source>
</reference>